<dbReference type="Proteomes" id="UP001177021">
    <property type="component" value="Unassembled WGS sequence"/>
</dbReference>
<dbReference type="EMBL" id="CASHSV030000409">
    <property type="protein sequence ID" value="CAJ2662178.1"/>
    <property type="molecule type" value="Genomic_DNA"/>
</dbReference>
<keyword evidence="2" id="KW-1185">Reference proteome</keyword>
<reference evidence="1" key="1">
    <citation type="submission" date="2023-10" db="EMBL/GenBank/DDBJ databases">
        <authorList>
            <person name="Rodriguez Cubillos JULIANA M."/>
            <person name="De Vega J."/>
        </authorList>
    </citation>
    <scope>NUCLEOTIDE SEQUENCE</scope>
</reference>
<accession>A0ACB0L1K8</accession>
<proteinExistence type="predicted"/>
<protein>
    <submittedName>
        <fullName evidence="1">Uncharacterized protein</fullName>
    </submittedName>
</protein>
<evidence type="ECO:0000313" key="2">
    <source>
        <dbReference type="Proteomes" id="UP001177021"/>
    </source>
</evidence>
<organism evidence="1 2">
    <name type="scientific">Trifolium pratense</name>
    <name type="common">Red clover</name>
    <dbReference type="NCBI Taxonomy" id="57577"/>
    <lineage>
        <taxon>Eukaryota</taxon>
        <taxon>Viridiplantae</taxon>
        <taxon>Streptophyta</taxon>
        <taxon>Embryophyta</taxon>
        <taxon>Tracheophyta</taxon>
        <taxon>Spermatophyta</taxon>
        <taxon>Magnoliopsida</taxon>
        <taxon>eudicotyledons</taxon>
        <taxon>Gunneridae</taxon>
        <taxon>Pentapetalae</taxon>
        <taxon>rosids</taxon>
        <taxon>fabids</taxon>
        <taxon>Fabales</taxon>
        <taxon>Fabaceae</taxon>
        <taxon>Papilionoideae</taxon>
        <taxon>50 kb inversion clade</taxon>
        <taxon>NPAAA clade</taxon>
        <taxon>Hologalegina</taxon>
        <taxon>IRL clade</taxon>
        <taxon>Trifolieae</taxon>
        <taxon>Trifolium</taxon>
    </lineage>
</organism>
<comment type="caution">
    <text evidence="1">The sequence shown here is derived from an EMBL/GenBank/DDBJ whole genome shotgun (WGS) entry which is preliminary data.</text>
</comment>
<sequence>MNWAYNKLVGSVPVEDPALFRSIVGALHYVTLTIPEIAYYINKVCQFLSNPLEEHWKAVKRILRYLSGTDVGGFLLYFIILVRFSFIIF</sequence>
<gene>
    <name evidence="1" type="ORF">MILVUS5_LOCUS27794</name>
</gene>
<evidence type="ECO:0000313" key="1">
    <source>
        <dbReference type="EMBL" id="CAJ2662178.1"/>
    </source>
</evidence>
<name>A0ACB0L1K8_TRIPR</name>